<dbReference type="InterPro" id="IPR016897">
    <property type="entry name" value="SKP1"/>
</dbReference>
<dbReference type="InterPro" id="IPR036296">
    <property type="entry name" value="SKP1-like_dim_sf"/>
</dbReference>
<accession>A0A914R0V5</accession>
<evidence type="ECO:0000313" key="3">
    <source>
        <dbReference type="WBParaSite" id="PEQ_0000024001-mRNA-1"/>
    </source>
</evidence>
<protein>
    <submittedName>
        <fullName evidence="3">SKP1 component dimerisation domain-containing protein</fullName>
    </submittedName>
</protein>
<dbReference type="GO" id="GO:0006511">
    <property type="term" value="P:ubiquitin-dependent protein catabolic process"/>
    <property type="evidence" value="ECO:0007669"/>
    <property type="project" value="InterPro"/>
</dbReference>
<evidence type="ECO:0000259" key="1">
    <source>
        <dbReference type="Pfam" id="PF01466"/>
    </source>
</evidence>
<dbReference type="Pfam" id="PF01466">
    <property type="entry name" value="Skp1"/>
    <property type="match status" value="1"/>
</dbReference>
<feature type="domain" description="SKP1 component dimerisation" evidence="1">
    <location>
        <begin position="26"/>
        <end position="65"/>
    </location>
</feature>
<dbReference type="InterPro" id="IPR016072">
    <property type="entry name" value="Skp1_comp_dimer"/>
</dbReference>
<keyword evidence="2" id="KW-1185">Reference proteome</keyword>
<name>A0A914R0V5_PAREQ</name>
<proteinExistence type="predicted"/>
<reference evidence="3" key="1">
    <citation type="submission" date="2022-11" db="UniProtKB">
        <authorList>
            <consortium name="WormBaseParasite"/>
        </authorList>
    </citation>
    <scope>IDENTIFICATION</scope>
</reference>
<dbReference type="InterPro" id="IPR011333">
    <property type="entry name" value="SKP1/BTB/POZ_sf"/>
</dbReference>
<dbReference type="SUPFAM" id="SSF81382">
    <property type="entry name" value="Skp1 dimerisation domain-like"/>
    <property type="match status" value="1"/>
</dbReference>
<dbReference type="WBParaSite" id="PEQ_0000024001-mRNA-1">
    <property type="protein sequence ID" value="PEQ_0000024001-mRNA-1"/>
    <property type="gene ID" value="PEQ_0000024001"/>
</dbReference>
<organism evidence="2 3">
    <name type="scientific">Parascaris equorum</name>
    <name type="common">Equine roundworm</name>
    <dbReference type="NCBI Taxonomy" id="6256"/>
    <lineage>
        <taxon>Eukaryota</taxon>
        <taxon>Metazoa</taxon>
        <taxon>Ecdysozoa</taxon>
        <taxon>Nematoda</taxon>
        <taxon>Chromadorea</taxon>
        <taxon>Rhabditida</taxon>
        <taxon>Spirurina</taxon>
        <taxon>Ascaridomorpha</taxon>
        <taxon>Ascaridoidea</taxon>
        <taxon>Ascarididae</taxon>
        <taxon>Parascaris</taxon>
    </lineage>
</organism>
<dbReference type="PANTHER" id="PTHR11165">
    <property type="entry name" value="SKP1"/>
    <property type="match status" value="1"/>
</dbReference>
<dbReference type="Gene3D" id="3.30.710.10">
    <property type="entry name" value="Potassium Channel Kv1.1, Chain A"/>
    <property type="match status" value="1"/>
</dbReference>
<evidence type="ECO:0000313" key="2">
    <source>
        <dbReference type="Proteomes" id="UP000887564"/>
    </source>
</evidence>
<dbReference type="Proteomes" id="UP000887564">
    <property type="component" value="Unplaced"/>
</dbReference>
<sequence length="107" mass="11789">MACFVVPDISACFIKIQAANALGIEGLLNAACKAVAKMIEGKSAEEMECILTLEDQFTPEEEEQVGHFIRLQCLLSSPLPIFPSLLIYGFHMCPFTSLPLFFCNLCI</sequence>
<dbReference type="AlphaFoldDB" id="A0A914R0V5"/>